<gene>
    <name evidence="2" type="ORF">HII31_10990</name>
</gene>
<organism evidence="2 3">
    <name type="scientific">Pseudocercospora fuligena</name>
    <dbReference type="NCBI Taxonomy" id="685502"/>
    <lineage>
        <taxon>Eukaryota</taxon>
        <taxon>Fungi</taxon>
        <taxon>Dikarya</taxon>
        <taxon>Ascomycota</taxon>
        <taxon>Pezizomycotina</taxon>
        <taxon>Dothideomycetes</taxon>
        <taxon>Dothideomycetidae</taxon>
        <taxon>Mycosphaerellales</taxon>
        <taxon>Mycosphaerellaceae</taxon>
        <taxon>Pseudocercospora</taxon>
    </lineage>
</organism>
<keyword evidence="3" id="KW-1185">Reference proteome</keyword>
<feature type="compositionally biased region" description="Basic and acidic residues" evidence="1">
    <location>
        <begin position="223"/>
        <end position="232"/>
    </location>
</feature>
<evidence type="ECO:0000256" key="1">
    <source>
        <dbReference type="SAM" id="MobiDB-lite"/>
    </source>
</evidence>
<dbReference type="SUPFAM" id="SSF50630">
    <property type="entry name" value="Acid proteases"/>
    <property type="match status" value="1"/>
</dbReference>
<protein>
    <submittedName>
        <fullName evidence="2">Uncharacterized protein</fullName>
    </submittedName>
</protein>
<dbReference type="OrthoDB" id="3648733at2759"/>
<dbReference type="EMBL" id="JABCIY010000224">
    <property type="protein sequence ID" value="KAF7187651.1"/>
    <property type="molecule type" value="Genomic_DNA"/>
</dbReference>
<comment type="caution">
    <text evidence="2">The sequence shown here is derived from an EMBL/GenBank/DDBJ whole genome shotgun (WGS) entry which is preliminary data.</text>
</comment>
<accession>A0A8H6R819</accession>
<evidence type="ECO:0000313" key="2">
    <source>
        <dbReference type="EMBL" id="KAF7187651.1"/>
    </source>
</evidence>
<dbReference type="AlphaFoldDB" id="A0A8H6R819"/>
<name>A0A8H6R819_9PEZI</name>
<dbReference type="InterPro" id="IPR021109">
    <property type="entry name" value="Peptidase_aspartic_dom_sf"/>
</dbReference>
<feature type="compositionally biased region" description="Basic residues" evidence="1">
    <location>
        <begin position="233"/>
        <end position="242"/>
    </location>
</feature>
<dbReference type="Pfam" id="PF13975">
    <property type="entry name" value="gag-asp_proteas"/>
    <property type="match status" value="1"/>
</dbReference>
<feature type="region of interest" description="Disordered" evidence="1">
    <location>
        <begin position="212"/>
        <end position="252"/>
    </location>
</feature>
<dbReference type="Proteomes" id="UP000660729">
    <property type="component" value="Unassembled WGS sequence"/>
</dbReference>
<proteinExistence type="predicted"/>
<reference evidence="2" key="1">
    <citation type="submission" date="2020-04" db="EMBL/GenBank/DDBJ databases">
        <title>Draft genome resource of the tomato pathogen Pseudocercospora fuligena.</title>
        <authorList>
            <person name="Zaccaron A."/>
        </authorList>
    </citation>
    <scope>NUCLEOTIDE SEQUENCE</scope>
    <source>
        <strain evidence="2">PF001</strain>
    </source>
</reference>
<dbReference type="Gene3D" id="2.40.70.10">
    <property type="entry name" value="Acid Proteases"/>
    <property type="match status" value="1"/>
</dbReference>
<evidence type="ECO:0000313" key="3">
    <source>
        <dbReference type="Proteomes" id="UP000660729"/>
    </source>
</evidence>
<sequence length="263" mass="29737">MAYIKQEPLDEDFYDSPLSPIRSASKKNMWWSFNAASQRYAMPVENDRGYLAKRSLAVQKAKQSDDGMFVLEVSHMMFDTGASSTFISAAAAEAARLRILDCPPKNFTLADGTTVTHSKYTEFKIYIAGVDQTIKAYVEKHHTGHHMLVGLNTIRQFQGQANLAFGRKQETRWSIAQNQTGLRKTRYVLREDSPVVLPTLHVHTYSEGMRLARGAGETASQRKSREVLERHENRGRRIKQRHEPRAGPLYKGGARSTFGGIFN</sequence>